<feature type="compositionally biased region" description="Polar residues" evidence="1">
    <location>
        <begin position="89"/>
        <end position="98"/>
    </location>
</feature>
<feature type="region of interest" description="Disordered" evidence="1">
    <location>
        <begin position="27"/>
        <end position="49"/>
    </location>
</feature>
<keyword evidence="2" id="KW-1185">Reference proteome</keyword>
<protein>
    <submittedName>
        <fullName evidence="3">Uncharacterized protein LOC126911729</fullName>
    </submittedName>
</protein>
<dbReference type="RefSeq" id="XP_050556383.1">
    <property type="nucleotide sequence ID" value="XM_050700426.1"/>
</dbReference>
<evidence type="ECO:0000313" key="2">
    <source>
        <dbReference type="Proteomes" id="UP000829999"/>
    </source>
</evidence>
<proteinExistence type="predicted"/>
<feature type="compositionally biased region" description="Basic and acidic residues" evidence="1">
    <location>
        <begin position="116"/>
        <end position="129"/>
    </location>
</feature>
<dbReference type="OrthoDB" id="10057240at2759"/>
<evidence type="ECO:0000313" key="3">
    <source>
        <dbReference type="RefSeq" id="XP_050556383.1"/>
    </source>
</evidence>
<accession>A0A9R0E023</accession>
<dbReference type="AlphaFoldDB" id="A0A9R0E023"/>
<reference evidence="3" key="1">
    <citation type="submission" date="2025-08" db="UniProtKB">
        <authorList>
            <consortium name="RefSeq"/>
        </authorList>
    </citation>
    <scope>IDENTIFICATION</scope>
    <source>
        <tissue evidence="3">Whole larval tissue</tissue>
    </source>
</reference>
<organism evidence="2 3">
    <name type="scientific">Spodoptera frugiperda</name>
    <name type="common">Fall armyworm</name>
    <dbReference type="NCBI Taxonomy" id="7108"/>
    <lineage>
        <taxon>Eukaryota</taxon>
        <taxon>Metazoa</taxon>
        <taxon>Ecdysozoa</taxon>
        <taxon>Arthropoda</taxon>
        <taxon>Hexapoda</taxon>
        <taxon>Insecta</taxon>
        <taxon>Pterygota</taxon>
        <taxon>Neoptera</taxon>
        <taxon>Endopterygota</taxon>
        <taxon>Lepidoptera</taxon>
        <taxon>Glossata</taxon>
        <taxon>Ditrysia</taxon>
        <taxon>Noctuoidea</taxon>
        <taxon>Noctuidae</taxon>
        <taxon>Amphipyrinae</taxon>
        <taxon>Spodoptera</taxon>
    </lineage>
</organism>
<sequence length="129" mass="14460">MKMSRHVLSTHEIADALEDFDDDEDLQGLDIYIDPPCDGTMSDGDSGEEDCDSINRLNRHQLLAPAEMVLRQREEHDEENRTIDEVLVSPSTSSQYLETLTPAAGPSSNRSRRSRHVETRADGTSSERS</sequence>
<gene>
    <name evidence="3" type="primary">LOC126911729</name>
</gene>
<name>A0A9R0E023_SPOFR</name>
<dbReference type="GeneID" id="126911729"/>
<feature type="compositionally biased region" description="Basic and acidic residues" evidence="1">
    <location>
        <begin position="72"/>
        <end position="84"/>
    </location>
</feature>
<feature type="region of interest" description="Disordered" evidence="1">
    <location>
        <begin position="72"/>
        <end position="129"/>
    </location>
</feature>
<dbReference type="Proteomes" id="UP000829999">
    <property type="component" value="Chromosome 18"/>
</dbReference>
<evidence type="ECO:0000256" key="1">
    <source>
        <dbReference type="SAM" id="MobiDB-lite"/>
    </source>
</evidence>